<evidence type="ECO:0000256" key="1">
    <source>
        <dbReference type="ARBA" id="ARBA00005896"/>
    </source>
</evidence>
<dbReference type="Gene3D" id="3.60.130.10">
    <property type="entry name" value="Clavaminate synthase-like"/>
    <property type="match status" value="1"/>
</dbReference>
<keyword evidence="2" id="KW-0479">Metal-binding</keyword>
<keyword evidence="5" id="KW-0408">Iron</keyword>
<evidence type="ECO:0000259" key="6">
    <source>
        <dbReference type="Pfam" id="PF02668"/>
    </source>
</evidence>
<dbReference type="GO" id="GO:0046872">
    <property type="term" value="F:metal ion binding"/>
    <property type="evidence" value="ECO:0007669"/>
    <property type="project" value="UniProtKB-KW"/>
</dbReference>
<feature type="domain" description="TauD/TfdA-like" evidence="6">
    <location>
        <begin position="16"/>
        <end position="276"/>
    </location>
</feature>
<dbReference type="Pfam" id="PF02668">
    <property type="entry name" value="TauD"/>
    <property type="match status" value="1"/>
</dbReference>
<dbReference type="PANTHER" id="PTHR30468">
    <property type="entry name" value="ALPHA-KETOGLUTARATE-DEPENDENT SULFONATE DIOXYGENASE"/>
    <property type="match status" value="1"/>
</dbReference>
<name>A0A381YYM8_9ZZZZ</name>
<evidence type="ECO:0000256" key="4">
    <source>
        <dbReference type="ARBA" id="ARBA00023002"/>
    </source>
</evidence>
<dbReference type="InterPro" id="IPR042098">
    <property type="entry name" value="TauD-like_sf"/>
</dbReference>
<dbReference type="GO" id="GO:0000908">
    <property type="term" value="F:taurine dioxygenase activity"/>
    <property type="evidence" value="ECO:0007669"/>
    <property type="project" value="TreeGrafter"/>
</dbReference>
<evidence type="ECO:0000256" key="5">
    <source>
        <dbReference type="ARBA" id="ARBA00023004"/>
    </source>
</evidence>
<keyword evidence="3" id="KW-0223">Dioxygenase</keyword>
<dbReference type="AlphaFoldDB" id="A0A381YYM8"/>
<evidence type="ECO:0000256" key="2">
    <source>
        <dbReference type="ARBA" id="ARBA00022723"/>
    </source>
</evidence>
<dbReference type="PANTHER" id="PTHR30468:SF1">
    <property type="entry name" value="ALPHA-KETOGLUTARATE-DEPENDENT SULFONATE DIOXYGENASE"/>
    <property type="match status" value="1"/>
</dbReference>
<dbReference type="InterPro" id="IPR003819">
    <property type="entry name" value="TauD/TfdA-like"/>
</dbReference>
<proteinExistence type="inferred from homology"/>
<dbReference type="GO" id="GO:0006790">
    <property type="term" value="P:sulfur compound metabolic process"/>
    <property type="evidence" value="ECO:0007669"/>
    <property type="project" value="TreeGrafter"/>
</dbReference>
<comment type="similarity">
    <text evidence="1">Belongs to the TfdA dioxygenase family.</text>
</comment>
<reference evidence="7" key="1">
    <citation type="submission" date="2018-05" db="EMBL/GenBank/DDBJ databases">
        <authorList>
            <person name="Lanie J.A."/>
            <person name="Ng W.-L."/>
            <person name="Kazmierczak K.M."/>
            <person name="Andrzejewski T.M."/>
            <person name="Davidsen T.M."/>
            <person name="Wayne K.J."/>
            <person name="Tettelin H."/>
            <person name="Glass J.I."/>
            <person name="Rusch D."/>
            <person name="Podicherti R."/>
            <person name="Tsui H.-C.T."/>
            <person name="Winkler M.E."/>
        </authorList>
    </citation>
    <scope>NUCLEOTIDE SEQUENCE</scope>
</reference>
<organism evidence="7">
    <name type="scientific">marine metagenome</name>
    <dbReference type="NCBI Taxonomy" id="408172"/>
    <lineage>
        <taxon>unclassified sequences</taxon>
        <taxon>metagenomes</taxon>
        <taxon>ecological metagenomes</taxon>
    </lineage>
</organism>
<dbReference type="EMBL" id="UINC01019278">
    <property type="protein sequence ID" value="SVA81567.1"/>
    <property type="molecule type" value="Genomic_DNA"/>
</dbReference>
<protein>
    <recommendedName>
        <fullName evidence="6">TauD/TfdA-like domain-containing protein</fullName>
    </recommendedName>
</protein>
<dbReference type="SUPFAM" id="SSF51197">
    <property type="entry name" value="Clavaminate synthase-like"/>
    <property type="match status" value="1"/>
</dbReference>
<dbReference type="InterPro" id="IPR051323">
    <property type="entry name" value="AtsK-like"/>
</dbReference>
<dbReference type="GO" id="GO:0005737">
    <property type="term" value="C:cytoplasm"/>
    <property type="evidence" value="ECO:0007669"/>
    <property type="project" value="TreeGrafter"/>
</dbReference>
<evidence type="ECO:0000256" key="3">
    <source>
        <dbReference type="ARBA" id="ARBA00022964"/>
    </source>
</evidence>
<evidence type="ECO:0000313" key="7">
    <source>
        <dbReference type="EMBL" id="SVA81567.1"/>
    </source>
</evidence>
<keyword evidence="4" id="KW-0560">Oxidoreductase</keyword>
<gene>
    <name evidence="7" type="ORF">METZ01_LOCUS134421</name>
</gene>
<accession>A0A381YYM8</accession>
<sequence length="283" mass="32899">MLEYERNSSPSGLGIKITGVDLKNEIDPVILSQLRSLWVEYSILIFAEQKLSHLEFEKFSLNFGEYGDDPYIDSIEGHPHIIEVRKEENEKATHFGGSWHSDWSFQKRPPSATLLHSKIIPPIGGDTLFANTIRAYEDLSEELKSELKDLKIIHSASLPYADDGFYALEKEKDRSMKIVPSKEAKKTYTHPLVRTHAETRKKGLFINPVYSLGILDMPENESKRLLDYLYSHMIQEKYIFRHKWQENMLIMWDNRSVMHQAEGGYEGYKRLLHRITIAGERPF</sequence>